<dbReference type="PANTHER" id="PTHR47843:SF5">
    <property type="entry name" value="BTB_POZ DOMAIN PROTEIN"/>
    <property type="match status" value="1"/>
</dbReference>
<name>A0AA97P2Q7_PYRO3</name>
<dbReference type="Gene3D" id="3.30.710.10">
    <property type="entry name" value="Potassium Channel Kv1.1, Chain A"/>
    <property type="match status" value="1"/>
</dbReference>
<dbReference type="Gene3D" id="1.10.10.2360">
    <property type="match status" value="1"/>
</dbReference>
<dbReference type="InterPro" id="IPR000210">
    <property type="entry name" value="BTB/POZ_dom"/>
</dbReference>
<evidence type="ECO:0000259" key="2">
    <source>
        <dbReference type="PROSITE" id="PS50097"/>
    </source>
</evidence>
<dbReference type="EMBL" id="JH793115">
    <property type="protein sequence ID" value="ELQ40647.1"/>
    <property type="molecule type" value="Genomic_DNA"/>
</dbReference>
<feature type="region of interest" description="Disordered" evidence="1">
    <location>
        <begin position="302"/>
        <end position="341"/>
    </location>
</feature>
<gene>
    <name evidence="3" type="ORF">OOU_Y34scaffold00406g2</name>
</gene>
<dbReference type="CDD" id="cd18186">
    <property type="entry name" value="BTB_POZ_ZBTB_KLHL-like"/>
    <property type="match status" value="1"/>
</dbReference>
<feature type="domain" description="BTB" evidence="2">
    <location>
        <begin position="20"/>
        <end position="98"/>
    </location>
</feature>
<evidence type="ECO:0000313" key="3">
    <source>
        <dbReference type="EMBL" id="ELQ40647.1"/>
    </source>
</evidence>
<evidence type="ECO:0000256" key="1">
    <source>
        <dbReference type="SAM" id="MobiDB-lite"/>
    </source>
</evidence>
<dbReference type="PROSITE" id="PS50097">
    <property type="entry name" value="BTB"/>
    <property type="match status" value="1"/>
</dbReference>
<proteinExistence type="predicted"/>
<feature type="compositionally biased region" description="Polar residues" evidence="1">
    <location>
        <begin position="302"/>
        <end position="334"/>
    </location>
</feature>
<feature type="region of interest" description="Disordered" evidence="1">
    <location>
        <begin position="210"/>
        <end position="233"/>
    </location>
</feature>
<reference evidence="3" key="1">
    <citation type="journal article" date="2012" name="PLoS Genet.">
        <title>Comparative analysis of the genomes of two field isolates of the rice blast fungus Magnaporthe oryzae.</title>
        <authorList>
            <person name="Xue M."/>
            <person name="Yang J."/>
            <person name="Li Z."/>
            <person name="Hu S."/>
            <person name="Yao N."/>
            <person name="Dean R.A."/>
            <person name="Zhao W."/>
            <person name="Shen M."/>
            <person name="Zhang H."/>
            <person name="Li C."/>
            <person name="Liu L."/>
            <person name="Cao L."/>
            <person name="Xu X."/>
            <person name="Xing Y."/>
            <person name="Hsiang T."/>
            <person name="Zhang Z."/>
            <person name="Xu J.R."/>
            <person name="Peng Y.L."/>
        </authorList>
    </citation>
    <scope>NUCLEOTIDE SEQUENCE</scope>
    <source>
        <strain evidence="3">Y34</strain>
    </source>
</reference>
<dbReference type="Pfam" id="PF00651">
    <property type="entry name" value="BTB"/>
    <property type="match status" value="1"/>
</dbReference>
<accession>A0AA97P2Q7</accession>
<protein>
    <recommendedName>
        <fullName evidence="2">BTB domain-containing protein</fullName>
    </recommendedName>
</protein>
<feature type="compositionally biased region" description="Polar residues" evidence="1">
    <location>
        <begin position="210"/>
        <end position="219"/>
    </location>
</feature>
<sequence length="468" mass="52002">MATDHLSALMSVMREKNKYTDLVVKVGKDMDEFNLHRAVVCGQSIYFDLYCSDSSKASHKFCKRQEAETGVIGLPDVEPAPFKVLVDYLYTGKLKLPTLSRFPRKHNYLSLMGTPSPFRQTLVQNVEKSATIRPVDAYQHISAQEEYKYFSPEELRLADYSRGWRGPKASIPQKRRETADVGCTAVGGLPNKRPHVSSPAHVNDQPQQITDISNVSPDSPSADGPPLPAQPHGAQLGLTTLAITNPFLDAPTIPLSNVKVSKVAGSFQSGAAVAGKSLFGAAAPADTKMDIAIPHQPITSSGLFQSSGIQRSDNSYLPSQQQTNKSETPKQPCQASHIIPESHLPNPRATCQTMLFALRVYILADQFQIPKLQALCREQYQESINAAEKDIMWRWDRFGDVVQCVFENKQLEALKNPLLRLVIKKRKIHIFWESLEELMDEIPGFERGLLEALRQATLPGETDLLPVE</sequence>
<dbReference type="SUPFAM" id="SSF54695">
    <property type="entry name" value="POZ domain"/>
    <property type="match status" value="1"/>
</dbReference>
<dbReference type="PANTHER" id="PTHR47843">
    <property type="entry name" value="BTB DOMAIN-CONTAINING PROTEIN-RELATED"/>
    <property type="match status" value="1"/>
</dbReference>
<dbReference type="Proteomes" id="UP000011086">
    <property type="component" value="Unassembled WGS sequence"/>
</dbReference>
<dbReference type="AlphaFoldDB" id="A0AA97P2Q7"/>
<dbReference type="InterPro" id="IPR011333">
    <property type="entry name" value="SKP1/BTB/POZ_sf"/>
</dbReference>
<organism evidence="3">
    <name type="scientific">Pyricularia oryzae (strain Y34)</name>
    <name type="common">Rice blast fungus</name>
    <name type="synonym">Magnaporthe oryzae</name>
    <dbReference type="NCBI Taxonomy" id="1143189"/>
    <lineage>
        <taxon>Eukaryota</taxon>
        <taxon>Fungi</taxon>
        <taxon>Dikarya</taxon>
        <taxon>Ascomycota</taxon>
        <taxon>Pezizomycotina</taxon>
        <taxon>Sordariomycetes</taxon>
        <taxon>Sordariomycetidae</taxon>
        <taxon>Magnaporthales</taxon>
        <taxon>Pyriculariaceae</taxon>
        <taxon>Pyricularia</taxon>
    </lineage>
</organism>